<reference evidence="9 10" key="1">
    <citation type="submission" date="2023-08" db="EMBL/GenBank/DDBJ databases">
        <title>Arthrobacter horti sp. nov., isolated from forest soil.</title>
        <authorList>
            <person name="Park M."/>
        </authorList>
    </citation>
    <scope>NUCLEOTIDE SEQUENCE [LARGE SCALE GENOMIC DNA]</scope>
    <source>
        <strain evidence="9 10">YJM1</strain>
    </source>
</reference>
<evidence type="ECO:0000313" key="10">
    <source>
        <dbReference type="Proteomes" id="UP001232725"/>
    </source>
</evidence>
<organism evidence="9 10">
    <name type="scientific">Arthrobacter horti</name>
    <dbReference type="NCBI Taxonomy" id="3068273"/>
    <lineage>
        <taxon>Bacteria</taxon>
        <taxon>Bacillati</taxon>
        <taxon>Actinomycetota</taxon>
        <taxon>Actinomycetes</taxon>
        <taxon>Micrococcales</taxon>
        <taxon>Micrococcaceae</taxon>
        <taxon>Arthrobacter</taxon>
    </lineage>
</organism>
<dbReference type="RefSeq" id="WP_305994763.1">
    <property type="nucleotide sequence ID" value="NZ_JAVALS010000001.1"/>
</dbReference>
<dbReference type="InterPro" id="IPR018584">
    <property type="entry name" value="GT87"/>
</dbReference>
<sequence length="293" mass="31855">MNHTPDVVEVFAAKFPLLTRFAPIGFWILAVAVIATAVKFFVMGGEPGQDSHAYWLAAQSTDPYGRPPGTRDAFLYSPFFLMLIRPLTWLPWPVFCALWVLIGAAIIYWLVRPLKWQWAVPIGISGLLDLVVGNIWVFLALVAVIGLRHPWAFAWAALTKVTTGVGLVWFAARGEWKRFSIGAGTVAAIVGIGFLIDGDTWRAWIGFLITNQGNTPDPSWSFVLRCLASVALVVMAARKNWPALIPVAMCLATPVLFTLVPWTPLLAVPRLLKATPAKAPASAPSSAGSAPRA</sequence>
<keyword evidence="9" id="KW-0328">Glycosyltransferase</keyword>
<feature type="transmembrane region" description="Helical" evidence="8">
    <location>
        <begin position="151"/>
        <end position="172"/>
    </location>
</feature>
<evidence type="ECO:0000313" key="9">
    <source>
        <dbReference type="EMBL" id="MDP5225721.1"/>
    </source>
</evidence>
<dbReference type="GO" id="GO:0016757">
    <property type="term" value="F:glycosyltransferase activity"/>
    <property type="evidence" value="ECO:0007669"/>
    <property type="project" value="UniProtKB-KW"/>
</dbReference>
<evidence type="ECO:0000256" key="8">
    <source>
        <dbReference type="SAM" id="Phobius"/>
    </source>
</evidence>
<dbReference type="Proteomes" id="UP001232725">
    <property type="component" value="Unassembled WGS sequence"/>
</dbReference>
<evidence type="ECO:0000256" key="1">
    <source>
        <dbReference type="ARBA" id="ARBA00004651"/>
    </source>
</evidence>
<keyword evidence="5 8" id="KW-1133">Transmembrane helix</keyword>
<evidence type="ECO:0000256" key="6">
    <source>
        <dbReference type="ARBA" id="ARBA00023136"/>
    </source>
</evidence>
<keyword evidence="6 8" id="KW-0472">Membrane</keyword>
<comment type="subcellular location">
    <subcellularLocation>
        <location evidence="1">Cell membrane</location>
        <topology evidence="1">Multi-pass membrane protein</topology>
    </subcellularLocation>
</comment>
<feature type="transmembrane region" description="Helical" evidence="8">
    <location>
        <begin position="218"/>
        <end position="237"/>
    </location>
</feature>
<dbReference type="EC" id="2.4.-.-" evidence="9"/>
<evidence type="ECO:0000256" key="3">
    <source>
        <dbReference type="ARBA" id="ARBA00022679"/>
    </source>
</evidence>
<proteinExistence type="inferred from homology"/>
<gene>
    <name evidence="9" type="ORF">Q9R02_00945</name>
</gene>
<keyword evidence="2" id="KW-1003">Cell membrane</keyword>
<protein>
    <submittedName>
        <fullName evidence="9">Glycosyltransferase family 87 protein</fullName>
        <ecNumber evidence="9">2.4.-.-</ecNumber>
    </submittedName>
</protein>
<evidence type="ECO:0000256" key="4">
    <source>
        <dbReference type="ARBA" id="ARBA00022692"/>
    </source>
</evidence>
<feature type="transmembrane region" description="Helical" evidence="8">
    <location>
        <begin position="21"/>
        <end position="42"/>
    </location>
</feature>
<dbReference type="Pfam" id="PF09594">
    <property type="entry name" value="GT87"/>
    <property type="match status" value="1"/>
</dbReference>
<feature type="transmembrane region" description="Helical" evidence="8">
    <location>
        <begin position="89"/>
        <end position="111"/>
    </location>
</feature>
<keyword evidence="3 9" id="KW-0808">Transferase</keyword>
<dbReference type="EMBL" id="JAVALS010000001">
    <property type="protein sequence ID" value="MDP5225721.1"/>
    <property type="molecule type" value="Genomic_DNA"/>
</dbReference>
<feature type="transmembrane region" description="Helical" evidence="8">
    <location>
        <begin position="244"/>
        <end position="262"/>
    </location>
</feature>
<comment type="similarity">
    <text evidence="7">Belongs to the glycosyltransferase 87 family.</text>
</comment>
<evidence type="ECO:0000256" key="7">
    <source>
        <dbReference type="ARBA" id="ARBA00024033"/>
    </source>
</evidence>
<evidence type="ECO:0000256" key="2">
    <source>
        <dbReference type="ARBA" id="ARBA00022475"/>
    </source>
</evidence>
<evidence type="ECO:0000256" key="5">
    <source>
        <dbReference type="ARBA" id="ARBA00022989"/>
    </source>
</evidence>
<name>A0ABT9IJF6_9MICC</name>
<feature type="transmembrane region" description="Helical" evidence="8">
    <location>
        <begin position="179"/>
        <end position="198"/>
    </location>
</feature>
<comment type="caution">
    <text evidence="9">The sequence shown here is derived from an EMBL/GenBank/DDBJ whole genome shotgun (WGS) entry which is preliminary data.</text>
</comment>
<accession>A0ABT9IJF6</accession>
<feature type="transmembrane region" description="Helical" evidence="8">
    <location>
        <begin position="118"/>
        <end position="145"/>
    </location>
</feature>
<keyword evidence="10" id="KW-1185">Reference proteome</keyword>
<keyword evidence="4 8" id="KW-0812">Transmembrane</keyword>